<gene>
    <name evidence="1" type="ORF">E4K65_05905</name>
</gene>
<evidence type="ECO:0000313" key="2">
    <source>
        <dbReference type="Proteomes" id="UP000297966"/>
    </source>
</evidence>
<organism evidence="1 2">
    <name type="scientific">Bradyrhizobium niftali</name>
    <dbReference type="NCBI Taxonomy" id="2560055"/>
    <lineage>
        <taxon>Bacteria</taxon>
        <taxon>Pseudomonadati</taxon>
        <taxon>Pseudomonadota</taxon>
        <taxon>Alphaproteobacteria</taxon>
        <taxon>Hyphomicrobiales</taxon>
        <taxon>Nitrobacteraceae</taxon>
        <taxon>Bradyrhizobium</taxon>
    </lineage>
</organism>
<name>A0A4Y9M3N8_9BRAD</name>
<sequence>MTTVEADKDVGVFESAIDGFLLNHSDFNAHFKELTGMPQGIERPIFLHSCSLGRSSSLDGLSGDGFVQWAADRHSPARVSWPRAR</sequence>
<dbReference type="RefSeq" id="WP_135173359.1">
    <property type="nucleotide sequence ID" value="NZ_SPQT01000002.1"/>
</dbReference>
<comment type="caution">
    <text evidence="1">The sequence shown here is derived from an EMBL/GenBank/DDBJ whole genome shotgun (WGS) entry which is preliminary data.</text>
</comment>
<keyword evidence="2" id="KW-1185">Reference proteome</keyword>
<accession>A0A4Y9M3N8</accession>
<dbReference type="Proteomes" id="UP000297966">
    <property type="component" value="Unassembled WGS sequence"/>
</dbReference>
<evidence type="ECO:0000313" key="1">
    <source>
        <dbReference type="EMBL" id="TFV49712.1"/>
    </source>
</evidence>
<dbReference type="AlphaFoldDB" id="A0A4Y9M3N8"/>
<dbReference type="EMBL" id="SPQT01000002">
    <property type="protein sequence ID" value="TFV49712.1"/>
    <property type="molecule type" value="Genomic_DNA"/>
</dbReference>
<proteinExistence type="predicted"/>
<protein>
    <submittedName>
        <fullName evidence="1">Uncharacterized protein</fullName>
    </submittedName>
</protein>
<reference evidence="1 2" key="1">
    <citation type="submission" date="2019-03" db="EMBL/GenBank/DDBJ databases">
        <title>Bradyrhizobium diversity isolated from nodules of Chamaecrista fasciculata.</title>
        <authorList>
            <person name="Klepa M.S."/>
            <person name="Urquiaga M.O."/>
            <person name="Hungria M."/>
            <person name="Delamuta J.R."/>
        </authorList>
    </citation>
    <scope>NUCLEOTIDE SEQUENCE [LARGE SCALE GENOMIC DNA]</scope>
    <source>
        <strain evidence="1 2">CNPSo 3448</strain>
    </source>
</reference>